<keyword evidence="5 10" id="KW-0067">ATP-binding</keyword>
<dbReference type="HAMAP" id="MF_02007">
    <property type="entry name" value="Tyr_tRNA_synth_type2"/>
    <property type="match status" value="1"/>
</dbReference>
<name>A0A523YJQ1_UNCAE</name>
<protein>
    <recommendedName>
        <fullName evidence="10">Tyrosine--tRNA ligase</fullName>
        <ecNumber evidence="10">6.1.1.1</ecNumber>
    </recommendedName>
    <alternativeName>
        <fullName evidence="10">Tyrosyl-tRNA synthetase</fullName>
        <shortName evidence="10">TyrRS</shortName>
    </alternativeName>
</protein>
<proteinExistence type="inferred from homology"/>
<dbReference type="FunFam" id="3.40.50.620:FF:000061">
    <property type="entry name" value="Tyrosine--tRNA ligase"/>
    <property type="match status" value="1"/>
</dbReference>
<dbReference type="Gene3D" id="3.10.290.10">
    <property type="entry name" value="RNA-binding S4 domain"/>
    <property type="match status" value="1"/>
</dbReference>
<dbReference type="InterPro" id="IPR036986">
    <property type="entry name" value="S4_RNA-bd_sf"/>
</dbReference>
<comment type="function">
    <text evidence="10">Catalyzes the attachment of tyrosine to tRNA(Tyr) in a two-step reaction: tyrosine is first activated by ATP to form Tyr-AMP and then transferred to the acceptor end of tRNA(Tyr).</text>
</comment>
<organism evidence="13 14">
    <name type="scientific">Aerophobetes bacterium</name>
    <dbReference type="NCBI Taxonomy" id="2030807"/>
    <lineage>
        <taxon>Bacteria</taxon>
        <taxon>Candidatus Aerophobota</taxon>
    </lineage>
</organism>
<keyword evidence="4 10" id="KW-0547">Nucleotide-binding</keyword>
<evidence type="ECO:0000313" key="13">
    <source>
        <dbReference type="EMBL" id="TET91794.1"/>
    </source>
</evidence>
<keyword evidence="2 10" id="KW-0963">Cytoplasm</keyword>
<evidence type="ECO:0000313" key="14">
    <source>
        <dbReference type="Proteomes" id="UP000316925"/>
    </source>
</evidence>
<dbReference type="SUPFAM" id="SSF55174">
    <property type="entry name" value="Alpha-L RNA-binding motif"/>
    <property type="match status" value="1"/>
</dbReference>
<dbReference type="Gene3D" id="1.10.240.10">
    <property type="entry name" value="Tyrosyl-Transfer RNA Synthetase"/>
    <property type="match status" value="1"/>
</dbReference>
<keyword evidence="3 10" id="KW-0436">Ligase</keyword>
<dbReference type="PROSITE" id="PS50889">
    <property type="entry name" value="S4"/>
    <property type="match status" value="1"/>
</dbReference>
<dbReference type="InterPro" id="IPR002942">
    <property type="entry name" value="S4_RNA-bd"/>
</dbReference>
<evidence type="ECO:0000256" key="1">
    <source>
        <dbReference type="ARBA" id="ARBA00011738"/>
    </source>
</evidence>
<dbReference type="AlphaFoldDB" id="A0A523YJQ1"/>
<gene>
    <name evidence="10" type="primary">tyrS</name>
    <name evidence="13" type="ORF">E3J33_04575</name>
</gene>
<dbReference type="GO" id="GO:0005524">
    <property type="term" value="F:ATP binding"/>
    <property type="evidence" value="ECO:0007669"/>
    <property type="project" value="UniProtKB-UniRule"/>
</dbReference>
<dbReference type="Proteomes" id="UP000316925">
    <property type="component" value="Unassembled WGS sequence"/>
</dbReference>
<dbReference type="InterPro" id="IPR024108">
    <property type="entry name" value="Tyr-tRNA-ligase_bac_2"/>
</dbReference>
<dbReference type="Gene3D" id="3.40.50.620">
    <property type="entry name" value="HUPs"/>
    <property type="match status" value="1"/>
</dbReference>
<keyword evidence="8 10" id="KW-0030">Aminoacyl-tRNA synthetase</keyword>
<dbReference type="NCBIfam" id="TIGR00234">
    <property type="entry name" value="tyrS"/>
    <property type="match status" value="1"/>
</dbReference>
<dbReference type="InterPro" id="IPR002307">
    <property type="entry name" value="Tyr-tRNA-ligase"/>
</dbReference>
<dbReference type="GO" id="GO:0004831">
    <property type="term" value="F:tyrosine-tRNA ligase activity"/>
    <property type="evidence" value="ECO:0007669"/>
    <property type="project" value="UniProtKB-UniRule"/>
</dbReference>
<dbReference type="Pfam" id="PF00579">
    <property type="entry name" value="tRNA-synt_1b"/>
    <property type="match status" value="1"/>
</dbReference>
<evidence type="ECO:0000256" key="10">
    <source>
        <dbReference type="HAMAP-Rule" id="MF_02007"/>
    </source>
</evidence>
<dbReference type="Pfam" id="PF01479">
    <property type="entry name" value="S4"/>
    <property type="match status" value="1"/>
</dbReference>
<dbReference type="EC" id="6.1.1.1" evidence="10"/>
<comment type="subcellular location">
    <subcellularLocation>
        <location evidence="10">Cytoplasm</location>
    </subcellularLocation>
</comment>
<sequence>MSPEAQLKLIKRNTVEIIQERDLLRRIKNKGCLKIKFGVDPTTPDIHLGHSVILLKLRCFQDLGHQVILLIGDFTARVGDPSGRIKTRKPLSSRQIMANAKTYQHQSFKILDPAKTKVRFNSEWLSRMNFSRVLRLASHHTVARMLERDDFHKRYRENYPIGLHEFMYPLMQAYDSVALKADIEIGGTDQKFNLLLARQIQKSYGQPPQIIITMPILEGTDGVEKMSKSLGNYIGISEDPYEMYSKIMSIPDELIFRYFRLLTDLKAEEIGSKEKALSKGILHPKEAKKDLARWIVSFYWDTSSAKATEDKFERVFERGELPADILYVDVSDSVSVSESVDARASKGDTIWIVKLLELTGLAKTRSEARRLIEGGAVRCDGKKIEDINVEISLRNEHVLQVGRRKFVRVGKKAEGGT</sequence>
<dbReference type="PANTHER" id="PTHR11766">
    <property type="entry name" value="TYROSYL-TRNA SYNTHETASE"/>
    <property type="match status" value="1"/>
</dbReference>
<dbReference type="InterPro" id="IPR001412">
    <property type="entry name" value="aa-tRNA-synth_I_CS"/>
</dbReference>
<evidence type="ECO:0000256" key="6">
    <source>
        <dbReference type="ARBA" id="ARBA00022884"/>
    </source>
</evidence>
<accession>A0A523YJQ1</accession>
<dbReference type="CDD" id="cd00165">
    <property type="entry name" value="S4"/>
    <property type="match status" value="1"/>
</dbReference>
<reference evidence="13 14" key="1">
    <citation type="submission" date="2019-03" db="EMBL/GenBank/DDBJ databases">
        <title>Metabolic potential of uncultured bacteria and archaea associated with petroleum seepage in deep-sea sediments.</title>
        <authorList>
            <person name="Dong X."/>
            <person name="Hubert C."/>
        </authorList>
    </citation>
    <scope>NUCLEOTIDE SEQUENCE [LARGE SCALE GENOMIC DNA]</scope>
    <source>
        <strain evidence="13">E29_bin28</strain>
    </source>
</reference>
<feature type="binding site" evidence="10">
    <location>
        <position position="228"/>
    </location>
    <ligand>
        <name>ATP</name>
        <dbReference type="ChEBI" id="CHEBI:30616"/>
    </ligand>
</feature>
<comment type="similarity">
    <text evidence="10">Belongs to the class-I aminoacyl-tRNA synthetase family. TyrS type 2 subfamily.</text>
</comment>
<evidence type="ECO:0000256" key="3">
    <source>
        <dbReference type="ARBA" id="ARBA00022598"/>
    </source>
</evidence>
<evidence type="ECO:0000256" key="9">
    <source>
        <dbReference type="ARBA" id="ARBA00048248"/>
    </source>
</evidence>
<comment type="catalytic activity">
    <reaction evidence="9 10">
        <text>tRNA(Tyr) + L-tyrosine + ATP = L-tyrosyl-tRNA(Tyr) + AMP + diphosphate + H(+)</text>
        <dbReference type="Rhea" id="RHEA:10220"/>
        <dbReference type="Rhea" id="RHEA-COMP:9706"/>
        <dbReference type="Rhea" id="RHEA-COMP:9707"/>
        <dbReference type="ChEBI" id="CHEBI:15378"/>
        <dbReference type="ChEBI" id="CHEBI:30616"/>
        <dbReference type="ChEBI" id="CHEBI:33019"/>
        <dbReference type="ChEBI" id="CHEBI:58315"/>
        <dbReference type="ChEBI" id="CHEBI:78442"/>
        <dbReference type="ChEBI" id="CHEBI:78536"/>
        <dbReference type="ChEBI" id="CHEBI:456215"/>
        <dbReference type="EC" id="6.1.1.1"/>
    </reaction>
</comment>
<dbReference type="GO" id="GO:0006437">
    <property type="term" value="P:tyrosyl-tRNA aminoacylation"/>
    <property type="evidence" value="ECO:0007669"/>
    <property type="project" value="UniProtKB-UniRule"/>
</dbReference>
<dbReference type="PROSITE" id="PS00178">
    <property type="entry name" value="AA_TRNA_LIGASE_I"/>
    <property type="match status" value="1"/>
</dbReference>
<dbReference type="PANTHER" id="PTHR11766:SF1">
    <property type="entry name" value="TYROSINE--TRNA LIGASE"/>
    <property type="match status" value="1"/>
</dbReference>
<comment type="caution">
    <text evidence="10">Lacks conserved residue(s) required for the propagation of feature annotation.</text>
</comment>
<evidence type="ECO:0000256" key="7">
    <source>
        <dbReference type="ARBA" id="ARBA00022917"/>
    </source>
</evidence>
<dbReference type="GO" id="GO:0005829">
    <property type="term" value="C:cytosol"/>
    <property type="evidence" value="ECO:0007669"/>
    <property type="project" value="TreeGrafter"/>
</dbReference>
<evidence type="ECO:0000256" key="5">
    <source>
        <dbReference type="ARBA" id="ARBA00022840"/>
    </source>
</evidence>
<feature type="domain" description="RNA-binding S4" evidence="12">
    <location>
        <begin position="350"/>
        <end position="415"/>
    </location>
</feature>
<dbReference type="CDD" id="cd00805">
    <property type="entry name" value="TyrRS_core"/>
    <property type="match status" value="1"/>
</dbReference>
<feature type="short sequence motif" description="'KMSKS' region" evidence="10">
    <location>
        <begin position="225"/>
        <end position="229"/>
    </location>
</feature>
<evidence type="ECO:0000256" key="4">
    <source>
        <dbReference type="ARBA" id="ARBA00022741"/>
    </source>
</evidence>
<evidence type="ECO:0000256" key="2">
    <source>
        <dbReference type="ARBA" id="ARBA00022490"/>
    </source>
</evidence>
<dbReference type="PRINTS" id="PR01040">
    <property type="entry name" value="TRNASYNTHTYR"/>
</dbReference>
<dbReference type="InterPro" id="IPR014729">
    <property type="entry name" value="Rossmann-like_a/b/a_fold"/>
</dbReference>
<dbReference type="SUPFAM" id="SSF52374">
    <property type="entry name" value="Nucleotidylyl transferase"/>
    <property type="match status" value="1"/>
</dbReference>
<keyword evidence="6 11" id="KW-0694">RNA-binding</keyword>
<evidence type="ECO:0000259" key="12">
    <source>
        <dbReference type="SMART" id="SM00363"/>
    </source>
</evidence>
<dbReference type="GO" id="GO:0003723">
    <property type="term" value="F:RNA binding"/>
    <property type="evidence" value="ECO:0007669"/>
    <property type="project" value="UniProtKB-KW"/>
</dbReference>
<evidence type="ECO:0000256" key="11">
    <source>
        <dbReference type="PROSITE-ProRule" id="PRU00182"/>
    </source>
</evidence>
<comment type="subunit">
    <text evidence="1 10">Homodimer.</text>
</comment>
<dbReference type="EMBL" id="SOIJ01000262">
    <property type="protein sequence ID" value="TET91794.1"/>
    <property type="molecule type" value="Genomic_DNA"/>
</dbReference>
<keyword evidence="7 10" id="KW-0648">Protein biosynthesis</keyword>
<dbReference type="SMART" id="SM00363">
    <property type="entry name" value="S4"/>
    <property type="match status" value="1"/>
</dbReference>
<evidence type="ECO:0000256" key="8">
    <source>
        <dbReference type="ARBA" id="ARBA00023146"/>
    </source>
</evidence>
<comment type="caution">
    <text evidence="13">The sequence shown here is derived from an EMBL/GenBank/DDBJ whole genome shotgun (WGS) entry which is preliminary data.</text>
</comment>
<dbReference type="InterPro" id="IPR002305">
    <property type="entry name" value="aa-tRNA-synth_Ic"/>
</dbReference>
<dbReference type="InterPro" id="IPR024088">
    <property type="entry name" value="Tyr-tRNA-ligase_bac-type"/>
</dbReference>